<evidence type="ECO:0000256" key="1">
    <source>
        <dbReference type="SAM" id="MobiDB-lite"/>
    </source>
</evidence>
<organism evidence="2 3">
    <name type="scientific">Polyplax serrata</name>
    <name type="common">Common mouse louse</name>
    <dbReference type="NCBI Taxonomy" id="468196"/>
    <lineage>
        <taxon>Eukaryota</taxon>
        <taxon>Metazoa</taxon>
        <taxon>Ecdysozoa</taxon>
        <taxon>Arthropoda</taxon>
        <taxon>Hexapoda</taxon>
        <taxon>Insecta</taxon>
        <taxon>Pterygota</taxon>
        <taxon>Neoptera</taxon>
        <taxon>Paraneoptera</taxon>
        <taxon>Psocodea</taxon>
        <taxon>Troctomorpha</taxon>
        <taxon>Phthiraptera</taxon>
        <taxon>Anoplura</taxon>
        <taxon>Polyplacidae</taxon>
        <taxon>Polyplax</taxon>
    </lineage>
</organism>
<proteinExistence type="predicted"/>
<reference evidence="2 3" key="1">
    <citation type="submission" date="2023-10" db="EMBL/GenBank/DDBJ databases">
        <title>Genomes of two closely related lineages of the louse Polyplax serrata with different host specificities.</title>
        <authorList>
            <person name="Martinu J."/>
            <person name="Tarabai H."/>
            <person name="Stefka J."/>
            <person name="Hypsa V."/>
        </authorList>
    </citation>
    <scope>NUCLEOTIDE SEQUENCE [LARGE SCALE GENOMIC DNA]</scope>
    <source>
        <strain evidence="2">HR10_N</strain>
    </source>
</reference>
<feature type="compositionally biased region" description="Basic and acidic residues" evidence="1">
    <location>
        <begin position="116"/>
        <end position="129"/>
    </location>
</feature>
<dbReference type="AlphaFoldDB" id="A0AAN8S2X9"/>
<comment type="caution">
    <text evidence="2">The sequence shown here is derived from an EMBL/GenBank/DDBJ whole genome shotgun (WGS) entry which is preliminary data.</text>
</comment>
<name>A0AAN8S2X9_POLSC</name>
<protein>
    <submittedName>
        <fullName evidence="2">Uncharacterized protein</fullName>
    </submittedName>
</protein>
<evidence type="ECO:0000313" key="2">
    <source>
        <dbReference type="EMBL" id="KAK6618667.1"/>
    </source>
</evidence>
<accession>A0AAN8S2X9</accession>
<dbReference type="Proteomes" id="UP001372834">
    <property type="component" value="Unassembled WGS sequence"/>
</dbReference>
<dbReference type="EMBL" id="JAWJWE010000041">
    <property type="protein sequence ID" value="KAK6618667.1"/>
    <property type="molecule type" value="Genomic_DNA"/>
</dbReference>
<feature type="compositionally biased region" description="Polar residues" evidence="1">
    <location>
        <begin position="101"/>
        <end position="110"/>
    </location>
</feature>
<feature type="region of interest" description="Disordered" evidence="1">
    <location>
        <begin position="92"/>
        <end position="132"/>
    </location>
</feature>
<sequence>MAEPENCLGELKKVDSGEVVGVLVGFNDKPRIKVCKVIRKISYTRQVHLWSPLLSKHTVYLNLSFTPTPDPKLLREHTTGNANNCNFGQTFAGNHKRRGQNEQLRQTQNKNIRRQHPNDKYESKPERVSPMESFTRVPLLNSNKFFDGIKSGELKTFGTFTQNVLRYEEKKIKETMPPRHNGKNGGIFIGWAGGGCARRNDDEITTFNDKGRY</sequence>
<evidence type="ECO:0000313" key="3">
    <source>
        <dbReference type="Proteomes" id="UP001372834"/>
    </source>
</evidence>
<gene>
    <name evidence="2" type="ORF">RUM43_013058</name>
</gene>